<keyword evidence="9" id="KW-1185">Reference proteome</keyword>
<evidence type="ECO:0000256" key="1">
    <source>
        <dbReference type="ARBA" id="ARBA00022723"/>
    </source>
</evidence>
<keyword evidence="2 4" id="KW-0863">Zinc-finger</keyword>
<evidence type="ECO:0000259" key="6">
    <source>
        <dbReference type="PROSITE" id="PS50280"/>
    </source>
</evidence>
<dbReference type="Gene3D" id="6.10.140.2220">
    <property type="match status" value="1"/>
</dbReference>
<feature type="domain" description="MYND-type" evidence="7">
    <location>
        <begin position="59"/>
        <end position="103"/>
    </location>
</feature>
<gene>
    <name evidence="8" type="ORF">PSALAMII_LOCUS11360</name>
</gene>
<dbReference type="InterPro" id="IPR002893">
    <property type="entry name" value="Znf_MYND"/>
</dbReference>
<evidence type="ECO:0000256" key="2">
    <source>
        <dbReference type="ARBA" id="ARBA00022771"/>
    </source>
</evidence>
<dbReference type="PANTHER" id="PTHR12197:SF251">
    <property type="entry name" value="EG:BACR7C10.4 PROTEIN"/>
    <property type="match status" value="1"/>
</dbReference>
<dbReference type="InterPro" id="IPR046341">
    <property type="entry name" value="SET_dom_sf"/>
</dbReference>
<organism evidence="8 9">
    <name type="scientific">Penicillium salamii</name>
    <dbReference type="NCBI Taxonomy" id="1612424"/>
    <lineage>
        <taxon>Eukaryota</taxon>
        <taxon>Fungi</taxon>
        <taxon>Dikarya</taxon>
        <taxon>Ascomycota</taxon>
        <taxon>Pezizomycotina</taxon>
        <taxon>Eurotiomycetes</taxon>
        <taxon>Eurotiomycetidae</taxon>
        <taxon>Eurotiales</taxon>
        <taxon>Aspergillaceae</taxon>
        <taxon>Penicillium</taxon>
    </lineage>
</organism>
<dbReference type="PROSITE" id="PS01360">
    <property type="entry name" value="ZF_MYND_1"/>
    <property type="match status" value="1"/>
</dbReference>
<dbReference type="Gene3D" id="1.10.220.160">
    <property type="match status" value="1"/>
</dbReference>
<dbReference type="InterPro" id="IPR001214">
    <property type="entry name" value="SET_dom"/>
</dbReference>
<dbReference type="AlphaFoldDB" id="A0A9W4K450"/>
<evidence type="ECO:0000256" key="4">
    <source>
        <dbReference type="PROSITE-ProRule" id="PRU00134"/>
    </source>
</evidence>
<dbReference type="Pfam" id="PF01753">
    <property type="entry name" value="zf-MYND"/>
    <property type="match status" value="1"/>
</dbReference>
<comment type="caution">
    <text evidence="8">The sequence shown here is derived from an EMBL/GenBank/DDBJ whole genome shotgun (WGS) entry which is preliminary data.</text>
</comment>
<keyword evidence="1" id="KW-0479">Metal-binding</keyword>
<dbReference type="GO" id="GO:0008270">
    <property type="term" value="F:zinc ion binding"/>
    <property type="evidence" value="ECO:0007669"/>
    <property type="project" value="UniProtKB-KW"/>
</dbReference>
<keyword evidence="3" id="KW-0862">Zinc</keyword>
<evidence type="ECO:0000313" key="9">
    <source>
        <dbReference type="Proteomes" id="UP001152649"/>
    </source>
</evidence>
<protein>
    <recommendedName>
        <fullName evidence="10">Suppressor of anucleate metulae protein B</fullName>
    </recommendedName>
</protein>
<feature type="region of interest" description="Disordered" evidence="5">
    <location>
        <begin position="1"/>
        <end position="21"/>
    </location>
</feature>
<proteinExistence type="predicted"/>
<dbReference type="OrthoDB" id="5945798at2759"/>
<name>A0A9W4K450_9EURO</name>
<dbReference type="SUPFAM" id="SSF82199">
    <property type="entry name" value="SET domain"/>
    <property type="match status" value="1"/>
</dbReference>
<evidence type="ECO:0000313" key="8">
    <source>
        <dbReference type="EMBL" id="CAG8430942.1"/>
    </source>
</evidence>
<dbReference type="EMBL" id="CAJVPG010000466">
    <property type="protein sequence ID" value="CAG8430942.1"/>
    <property type="molecule type" value="Genomic_DNA"/>
</dbReference>
<dbReference type="Pfam" id="PF00856">
    <property type="entry name" value="SET"/>
    <property type="match status" value="1"/>
</dbReference>
<evidence type="ECO:0000259" key="7">
    <source>
        <dbReference type="PROSITE" id="PS50865"/>
    </source>
</evidence>
<feature type="compositionally biased region" description="Polar residues" evidence="5">
    <location>
        <begin position="1"/>
        <end position="14"/>
    </location>
</feature>
<dbReference type="Gene3D" id="2.170.270.10">
    <property type="entry name" value="SET domain"/>
    <property type="match status" value="1"/>
</dbReference>
<dbReference type="PROSITE" id="PS50280">
    <property type="entry name" value="SET"/>
    <property type="match status" value="1"/>
</dbReference>
<dbReference type="PROSITE" id="PS50865">
    <property type="entry name" value="ZF_MYND_2"/>
    <property type="match status" value="1"/>
</dbReference>
<sequence>MASRTVLPSVTTKTVPRPAPNGMGNGLFATADINPGDTALHIEAPFVAILDTPRLEDTCAGCFGKRQMETGNELKACTGCRVVKYCDRTCQSKDWKFAHSLECPIFKNIKPMVLPNNARALLRIVLRSARNKYDPEEFKVFDGLETHINEISESQGQLDRITLTARAVKNYSGIDIEEGTVSTYAAKLDLNSFNLTTSMYDRIGLYLHPYAGLINHSCDYNATVGFDGAELYVKAMRPIKQDEQVFISYIDTTTPYDIRRNELKERYFFDCLCTKCQKGTDTFEDRFLSEPEDMTPLETAEREALELMQTATGSSTEHVEAIEKLEAAMHKLHETAAWPLTRQPYASLRDKLIISLLSAGNFTRAFIHAAIRYIKIDPVVYDKAHPIRHIHAWSLVRLTVFISQEGFQPDPQDPVQIKDFQLNFHYLIWYILAELASTQLESCTVPSFKKLVGNQFVQVHNEFKTNGLDPSKSRGVLAAEWQKLERLVTKALEKE</sequence>
<accession>A0A9W4K450</accession>
<dbReference type="PANTHER" id="PTHR12197">
    <property type="entry name" value="HISTONE-LYSINE N-METHYLTRANSFERASE SMYD"/>
    <property type="match status" value="1"/>
</dbReference>
<evidence type="ECO:0008006" key="10">
    <source>
        <dbReference type="Google" id="ProtNLM"/>
    </source>
</evidence>
<dbReference type="GO" id="GO:0005634">
    <property type="term" value="C:nucleus"/>
    <property type="evidence" value="ECO:0007669"/>
    <property type="project" value="TreeGrafter"/>
</dbReference>
<evidence type="ECO:0000256" key="5">
    <source>
        <dbReference type="SAM" id="MobiDB-lite"/>
    </source>
</evidence>
<reference evidence="8" key="1">
    <citation type="submission" date="2021-07" db="EMBL/GenBank/DDBJ databases">
        <authorList>
            <person name="Branca A.L. A."/>
        </authorList>
    </citation>
    <scope>NUCLEOTIDE SEQUENCE</scope>
</reference>
<dbReference type="Proteomes" id="UP001152649">
    <property type="component" value="Unassembled WGS sequence"/>
</dbReference>
<dbReference type="InterPro" id="IPR050869">
    <property type="entry name" value="H3K4_H4K5_MeTrfase"/>
</dbReference>
<feature type="domain" description="SET" evidence="6">
    <location>
        <begin position="8"/>
        <end position="250"/>
    </location>
</feature>
<evidence type="ECO:0000256" key="3">
    <source>
        <dbReference type="ARBA" id="ARBA00022833"/>
    </source>
</evidence>